<evidence type="ECO:0000256" key="4">
    <source>
        <dbReference type="ARBA" id="ARBA00022593"/>
    </source>
</evidence>
<evidence type="ECO:0000256" key="7">
    <source>
        <dbReference type="ARBA" id="ARBA00022840"/>
    </source>
</evidence>
<evidence type="ECO:0000256" key="10">
    <source>
        <dbReference type="ARBA" id="ARBA00032509"/>
    </source>
</evidence>
<evidence type="ECO:0000256" key="1">
    <source>
        <dbReference type="ARBA" id="ARBA00004370"/>
    </source>
</evidence>
<dbReference type="InterPro" id="IPR009010">
    <property type="entry name" value="Asp_de-COase-like_dom_sf"/>
</dbReference>
<evidence type="ECO:0000256" key="12">
    <source>
        <dbReference type="ARBA" id="ARBA00048778"/>
    </source>
</evidence>
<evidence type="ECO:0000256" key="2">
    <source>
        <dbReference type="ARBA" id="ARBA00006914"/>
    </source>
</evidence>
<keyword evidence="3" id="KW-0813">Transport</keyword>
<dbReference type="Pfam" id="PF17862">
    <property type="entry name" value="AAA_lid_3"/>
    <property type="match status" value="1"/>
</dbReference>
<dbReference type="Proteomes" id="UP001159427">
    <property type="component" value="Unassembled WGS sequence"/>
</dbReference>
<evidence type="ECO:0000313" key="15">
    <source>
        <dbReference type="EMBL" id="CAH3022851.1"/>
    </source>
</evidence>
<feature type="domain" description="AAA+ ATPase" evidence="14">
    <location>
        <begin position="793"/>
        <end position="929"/>
    </location>
</feature>
<comment type="subcellular location">
    <subcellularLocation>
        <location evidence="1">Membrane</location>
    </subcellularLocation>
</comment>
<dbReference type="CDD" id="cd19526">
    <property type="entry name" value="RecA-like_PEX1_r2"/>
    <property type="match status" value="1"/>
</dbReference>
<keyword evidence="7" id="KW-0067">ATP-binding</keyword>
<feature type="domain" description="AAA+ ATPase" evidence="14">
    <location>
        <begin position="505"/>
        <end position="656"/>
    </location>
</feature>
<dbReference type="Pfam" id="PF09262">
    <property type="entry name" value="PEX-1N"/>
    <property type="match status" value="1"/>
</dbReference>
<feature type="region of interest" description="Disordered" evidence="13">
    <location>
        <begin position="1051"/>
        <end position="1070"/>
    </location>
</feature>
<dbReference type="PANTHER" id="PTHR23077:SF12">
    <property type="entry name" value="PEROXISOMAL ATPASE PEX1"/>
    <property type="match status" value="1"/>
</dbReference>
<keyword evidence="16" id="KW-1185">Reference proteome</keyword>
<evidence type="ECO:0000256" key="8">
    <source>
        <dbReference type="ARBA" id="ARBA00022927"/>
    </source>
</evidence>
<keyword evidence="5" id="KW-0547">Nucleotide-binding</keyword>
<dbReference type="Gene3D" id="1.10.8.60">
    <property type="match status" value="2"/>
</dbReference>
<evidence type="ECO:0000256" key="3">
    <source>
        <dbReference type="ARBA" id="ARBA00022448"/>
    </source>
</evidence>
<dbReference type="InterPro" id="IPR003960">
    <property type="entry name" value="ATPase_AAA_CS"/>
</dbReference>
<protein>
    <recommendedName>
        <fullName evidence="11">Peroxisomal ATPase PEX1</fullName>
    </recommendedName>
    <alternativeName>
        <fullName evidence="10">Peroxin-1</fullName>
    </alternativeName>
</protein>
<comment type="catalytic activity">
    <reaction evidence="12">
        <text>ATP + H2O = ADP + phosphate + H(+)</text>
        <dbReference type="Rhea" id="RHEA:13065"/>
        <dbReference type="ChEBI" id="CHEBI:15377"/>
        <dbReference type="ChEBI" id="CHEBI:15378"/>
        <dbReference type="ChEBI" id="CHEBI:30616"/>
        <dbReference type="ChEBI" id="CHEBI:43474"/>
        <dbReference type="ChEBI" id="CHEBI:456216"/>
    </reaction>
    <physiologicalReaction direction="left-to-right" evidence="12">
        <dbReference type="Rhea" id="RHEA:13066"/>
    </physiologicalReaction>
</comment>
<dbReference type="SMART" id="SM00382">
    <property type="entry name" value="AAA"/>
    <property type="match status" value="2"/>
</dbReference>
<comment type="caution">
    <text evidence="15">The sequence shown here is derived from an EMBL/GenBank/DDBJ whole genome shotgun (WGS) entry which is preliminary data.</text>
</comment>
<keyword evidence="4" id="KW-0962">Peroxisome biogenesis</keyword>
<sequence>MKRMRSACVKTSSSKTCFVSLSRDLAEAIGLRVQGQPFALQLQWESCSAFTSWSGEVIHNNKHDVLTGSPSIVLLGKKFADSLGLNEDQQVLVEPVLSIPSCNRVSVDPLSTNVWEILELHAGYIESHLLNQVRVVFPQQKLPIWIQNNTCVVVQIVDLEPCTNCVRLDEFTEVVVSPKTRDTKSVKQGSVSSSQFTSQTIIYQRVKKIIVEFLWRGGGGGVAGRKSVTQKLQLIQSSISLTIMGGGSSLGVKARHNSGNEIHVPYTQPSHWIVNMVMTSSSSSTLNDITKHGSHKLGVASHVLLHHIVMSNELRHLLDTKDLSLVKVQSVSYGPSVIKGIILHPFGDNTQEVYIKDIPSSSVLLDAFHKWICSVCSREAPLLLCSGMLLTCDIPQAGHSVQFVVTVLSHDEQTSNSADRLSYYQLTPETLNSVTVVIGTPSNSLNNPSPVISPLESRAQNLKHSIADLGGVTECFHKCLDHALAALKQRPVANHLGGNIITGLRSGALLICGSGAGAGVGCGKTALAHAVCHQLNQWPVCAHITVVDCIPFRGKRVESIQKQWKQVFVEAAWYQPSVILFDDLDQLVSAPSALQEMGGEALYKRRLAQVFKDLVNAEIDHNSRVVVISTSKSHDSLNPSVLTSRGCHIFQYCVELHPPDANQRQEILHAMINKRFPQEDSQELELSSLVKKTEGFSPKDLGSLLDRAFHKAAIRKLKNPKEGGFSPAIAAQDLKEAVQGFTPAALRGVKLHTARELGWCDVGGLSAVKGTLMETLLWPTKYSWLFSKCPLRMRSGLLLYGPPGTGKTMLAGVVAKECGLNFISIKGPELLSKYIGASEQAVRDMFTRAQSAKPCILFFDEFDSLAPRRGHDSTGVTDRVVNQLLTQLDGVEGLDGVYILAATSRPDLIDPALLRPGRLDKCLYCGVPEKSERLEILRALSRSLLLAKDTKLADISDMCENFTGADLKALLYNAQLAAIHRNTSNSQLYKGLFNQDSERGDDENDSLQNKDIKEKIVYIPNLVKGPLHVSSDELTKLYSEVMVIEENLRQRNGSDKKMSATEVSKQQPAGGIEISQSDLLQAASSMGPSVSDSERRRYQATYDTFIKSRGGDFGQNSTGQGKATLA</sequence>
<dbReference type="InterPro" id="IPR003959">
    <property type="entry name" value="ATPase_AAA_core"/>
</dbReference>
<name>A0ABN8M359_9CNID</name>
<comment type="similarity">
    <text evidence="2">Belongs to the AAA ATPase family.</text>
</comment>
<reference evidence="15 16" key="1">
    <citation type="submission" date="2022-05" db="EMBL/GenBank/DDBJ databases">
        <authorList>
            <consortium name="Genoscope - CEA"/>
            <person name="William W."/>
        </authorList>
    </citation>
    <scope>NUCLEOTIDE SEQUENCE [LARGE SCALE GENOMIC DNA]</scope>
</reference>
<dbReference type="SUPFAM" id="SSF52540">
    <property type="entry name" value="P-loop containing nucleoside triphosphate hydrolases"/>
    <property type="match status" value="2"/>
</dbReference>
<evidence type="ECO:0000259" key="14">
    <source>
        <dbReference type="SMART" id="SM00382"/>
    </source>
</evidence>
<dbReference type="InterPro" id="IPR015342">
    <property type="entry name" value="PEX1-N_C-lobe"/>
</dbReference>
<dbReference type="InterPro" id="IPR041569">
    <property type="entry name" value="AAA_lid_3"/>
</dbReference>
<dbReference type="InterPro" id="IPR029067">
    <property type="entry name" value="CDC48_domain_2-like_sf"/>
</dbReference>
<gene>
    <name evidence="15" type="ORF">PEVE_00017091</name>
</gene>
<keyword evidence="6" id="KW-0378">Hydrolase</keyword>
<dbReference type="EMBL" id="CALNXI010000236">
    <property type="protein sequence ID" value="CAH3022851.1"/>
    <property type="molecule type" value="Genomic_DNA"/>
</dbReference>
<dbReference type="InterPro" id="IPR027417">
    <property type="entry name" value="P-loop_NTPase"/>
</dbReference>
<dbReference type="Gene3D" id="3.10.330.10">
    <property type="match status" value="1"/>
</dbReference>
<feature type="region of interest" description="Disordered" evidence="13">
    <location>
        <begin position="1107"/>
        <end position="1126"/>
    </location>
</feature>
<evidence type="ECO:0000256" key="13">
    <source>
        <dbReference type="SAM" id="MobiDB-lite"/>
    </source>
</evidence>
<evidence type="ECO:0000256" key="5">
    <source>
        <dbReference type="ARBA" id="ARBA00022741"/>
    </source>
</evidence>
<evidence type="ECO:0000313" key="16">
    <source>
        <dbReference type="Proteomes" id="UP001159427"/>
    </source>
</evidence>
<dbReference type="SUPFAM" id="SSF54585">
    <property type="entry name" value="Cdc48 domain 2-like"/>
    <property type="match status" value="1"/>
</dbReference>
<feature type="compositionally biased region" description="Polar residues" evidence="13">
    <location>
        <begin position="1114"/>
        <end position="1126"/>
    </location>
</feature>
<dbReference type="Pfam" id="PF00004">
    <property type="entry name" value="AAA"/>
    <property type="match status" value="2"/>
</dbReference>
<dbReference type="PROSITE" id="PS00674">
    <property type="entry name" value="AAA"/>
    <property type="match status" value="1"/>
</dbReference>
<dbReference type="InterPro" id="IPR003593">
    <property type="entry name" value="AAA+_ATPase"/>
</dbReference>
<dbReference type="PANTHER" id="PTHR23077">
    <property type="entry name" value="AAA-FAMILY ATPASE"/>
    <property type="match status" value="1"/>
</dbReference>
<keyword evidence="8" id="KW-0653">Protein transport</keyword>
<proteinExistence type="inferred from homology"/>
<dbReference type="Gene3D" id="2.40.40.20">
    <property type="match status" value="1"/>
</dbReference>
<dbReference type="Gene3D" id="3.40.50.300">
    <property type="entry name" value="P-loop containing nucleotide triphosphate hydrolases"/>
    <property type="match status" value="2"/>
</dbReference>
<evidence type="ECO:0000256" key="6">
    <source>
        <dbReference type="ARBA" id="ARBA00022801"/>
    </source>
</evidence>
<keyword evidence="9" id="KW-0472">Membrane</keyword>
<organism evidence="15 16">
    <name type="scientific">Porites evermanni</name>
    <dbReference type="NCBI Taxonomy" id="104178"/>
    <lineage>
        <taxon>Eukaryota</taxon>
        <taxon>Metazoa</taxon>
        <taxon>Cnidaria</taxon>
        <taxon>Anthozoa</taxon>
        <taxon>Hexacorallia</taxon>
        <taxon>Scleractinia</taxon>
        <taxon>Fungiina</taxon>
        <taxon>Poritidae</taxon>
        <taxon>Porites</taxon>
    </lineage>
</organism>
<accession>A0ABN8M359</accession>
<dbReference type="InterPro" id="IPR050168">
    <property type="entry name" value="AAA_ATPase_domain"/>
</dbReference>
<evidence type="ECO:0000256" key="9">
    <source>
        <dbReference type="ARBA" id="ARBA00023136"/>
    </source>
</evidence>
<evidence type="ECO:0000256" key="11">
    <source>
        <dbReference type="ARBA" id="ARBA00034532"/>
    </source>
</evidence>
<dbReference type="SUPFAM" id="SSF50692">
    <property type="entry name" value="ADC-like"/>
    <property type="match status" value="1"/>
</dbReference>